<proteinExistence type="predicted"/>
<dbReference type="Proteomes" id="UP000887229">
    <property type="component" value="Unassembled WGS sequence"/>
</dbReference>
<evidence type="ECO:0000313" key="2">
    <source>
        <dbReference type="EMBL" id="KAG9257854.1"/>
    </source>
</evidence>
<name>A0A9P7ZT38_9HYPO</name>
<keyword evidence="1" id="KW-0472">Membrane</keyword>
<gene>
    <name evidence="2" type="ORF">F5Z01DRAFT_306591</name>
</gene>
<keyword evidence="1" id="KW-1133">Transmembrane helix</keyword>
<feature type="transmembrane region" description="Helical" evidence="1">
    <location>
        <begin position="40"/>
        <end position="57"/>
    </location>
</feature>
<sequence length="71" mass="8515">MTDEMRRWIPPRTFYYRNLLLLLVATEQFFVMFIDWADLVACFSLRFFGWLSSFVGATRSGYRSLKQCIEC</sequence>
<dbReference type="GeneID" id="70289813"/>
<accession>A0A9P7ZT38</accession>
<organism evidence="2 3">
    <name type="scientific">Emericellopsis atlantica</name>
    <dbReference type="NCBI Taxonomy" id="2614577"/>
    <lineage>
        <taxon>Eukaryota</taxon>
        <taxon>Fungi</taxon>
        <taxon>Dikarya</taxon>
        <taxon>Ascomycota</taxon>
        <taxon>Pezizomycotina</taxon>
        <taxon>Sordariomycetes</taxon>
        <taxon>Hypocreomycetidae</taxon>
        <taxon>Hypocreales</taxon>
        <taxon>Bionectriaceae</taxon>
        <taxon>Emericellopsis</taxon>
    </lineage>
</organism>
<evidence type="ECO:0000256" key="1">
    <source>
        <dbReference type="SAM" id="Phobius"/>
    </source>
</evidence>
<feature type="transmembrane region" description="Helical" evidence="1">
    <location>
        <begin position="14"/>
        <end position="34"/>
    </location>
</feature>
<dbReference type="EMBL" id="MU251244">
    <property type="protein sequence ID" value="KAG9257854.1"/>
    <property type="molecule type" value="Genomic_DNA"/>
</dbReference>
<keyword evidence="1" id="KW-0812">Transmembrane</keyword>
<reference evidence="2" key="1">
    <citation type="journal article" date="2021" name="IMA Fungus">
        <title>Genomic characterization of three marine fungi, including Emericellopsis atlantica sp. nov. with signatures of a generalist lifestyle and marine biomass degradation.</title>
        <authorList>
            <person name="Hagestad O.C."/>
            <person name="Hou L."/>
            <person name="Andersen J.H."/>
            <person name="Hansen E.H."/>
            <person name="Altermark B."/>
            <person name="Li C."/>
            <person name="Kuhnert E."/>
            <person name="Cox R.J."/>
            <person name="Crous P.W."/>
            <person name="Spatafora J.W."/>
            <person name="Lail K."/>
            <person name="Amirebrahimi M."/>
            <person name="Lipzen A."/>
            <person name="Pangilinan J."/>
            <person name="Andreopoulos W."/>
            <person name="Hayes R.D."/>
            <person name="Ng V."/>
            <person name="Grigoriev I.V."/>
            <person name="Jackson S.A."/>
            <person name="Sutton T.D.S."/>
            <person name="Dobson A.D.W."/>
            <person name="Rama T."/>
        </authorList>
    </citation>
    <scope>NUCLEOTIDE SEQUENCE</scope>
    <source>
        <strain evidence="2">TS7</strain>
    </source>
</reference>
<dbReference type="AlphaFoldDB" id="A0A9P7ZT38"/>
<protein>
    <submittedName>
        <fullName evidence="2">Uncharacterized protein</fullName>
    </submittedName>
</protein>
<dbReference type="RefSeq" id="XP_046121778.1">
    <property type="nucleotide sequence ID" value="XM_046258910.1"/>
</dbReference>
<keyword evidence="3" id="KW-1185">Reference proteome</keyword>
<evidence type="ECO:0000313" key="3">
    <source>
        <dbReference type="Proteomes" id="UP000887229"/>
    </source>
</evidence>
<comment type="caution">
    <text evidence="2">The sequence shown here is derived from an EMBL/GenBank/DDBJ whole genome shotgun (WGS) entry which is preliminary data.</text>
</comment>